<dbReference type="InterPro" id="IPR029753">
    <property type="entry name" value="D-isomer_DH_CS"/>
</dbReference>
<proteinExistence type="inferred from homology"/>
<evidence type="ECO:0000256" key="2">
    <source>
        <dbReference type="ARBA" id="ARBA00073306"/>
    </source>
</evidence>
<dbReference type="PANTHER" id="PTHR10996">
    <property type="entry name" value="2-HYDROXYACID DEHYDROGENASE-RELATED"/>
    <property type="match status" value="1"/>
</dbReference>
<organism evidence="7 8">
    <name type="scientific">Brassicogethes aeneus</name>
    <name type="common">Rape pollen beetle</name>
    <name type="synonym">Meligethes aeneus</name>
    <dbReference type="NCBI Taxonomy" id="1431903"/>
    <lineage>
        <taxon>Eukaryota</taxon>
        <taxon>Metazoa</taxon>
        <taxon>Ecdysozoa</taxon>
        <taxon>Arthropoda</taxon>
        <taxon>Hexapoda</taxon>
        <taxon>Insecta</taxon>
        <taxon>Pterygota</taxon>
        <taxon>Neoptera</taxon>
        <taxon>Endopterygota</taxon>
        <taxon>Coleoptera</taxon>
        <taxon>Polyphaga</taxon>
        <taxon>Cucujiformia</taxon>
        <taxon>Nitidulidae</taxon>
        <taxon>Meligethinae</taxon>
        <taxon>Brassicogethes</taxon>
    </lineage>
</organism>
<dbReference type="FunFam" id="3.40.50.720:FF:000026">
    <property type="entry name" value="Glyoxylate/hydroxypyruvate reductase B"/>
    <property type="match status" value="1"/>
</dbReference>
<feature type="domain" description="D-isomer specific 2-hydroxyacid dehydrogenase NAD-binding" evidence="6">
    <location>
        <begin position="134"/>
        <end position="309"/>
    </location>
</feature>
<evidence type="ECO:0000259" key="5">
    <source>
        <dbReference type="Pfam" id="PF00389"/>
    </source>
</evidence>
<gene>
    <name evidence="7" type="ORF">MELIAE_LOCUS13224</name>
</gene>
<dbReference type="GO" id="GO:0005829">
    <property type="term" value="C:cytosol"/>
    <property type="evidence" value="ECO:0007669"/>
    <property type="project" value="TreeGrafter"/>
</dbReference>
<dbReference type="Pfam" id="PF00389">
    <property type="entry name" value="2-Hacid_dh"/>
    <property type="match status" value="1"/>
</dbReference>
<dbReference type="CDD" id="cd05301">
    <property type="entry name" value="GDH"/>
    <property type="match status" value="1"/>
</dbReference>
<keyword evidence="1 3" id="KW-0560">Oxidoreductase</keyword>
<protein>
    <recommendedName>
        <fullName evidence="2">Glyoxylate reductase/hydroxypyruvate reductase</fullName>
    </recommendedName>
</protein>
<dbReference type="GO" id="GO:0051287">
    <property type="term" value="F:NAD binding"/>
    <property type="evidence" value="ECO:0007669"/>
    <property type="project" value="InterPro"/>
</dbReference>
<dbReference type="Gene3D" id="3.40.50.720">
    <property type="entry name" value="NAD(P)-binding Rossmann-like Domain"/>
    <property type="match status" value="2"/>
</dbReference>
<dbReference type="InterPro" id="IPR006140">
    <property type="entry name" value="D-isomer_DH_NAD-bd"/>
</dbReference>
<name>A0A9P0FS01_BRAAE</name>
<dbReference type="Proteomes" id="UP001154078">
    <property type="component" value="Chromosome 9"/>
</dbReference>
<dbReference type="PANTHER" id="PTHR10996:SF119">
    <property type="entry name" value="FI03731P-RELATED"/>
    <property type="match status" value="1"/>
</dbReference>
<evidence type="ECO:0000313" key="7">
    <source>
        <dbReference type="EMBL" id="CAH0564754.1"/>
    </source>
</evidence>
<keyword evidence="8" id="KW-1185">Reference proteome</keyword>
<dbReference type="InterPro" id="IPR050223">
    <property type="entry name" value="D-isomer_2-hydroxyacid_DH"/>
</dbReference>
<evidence type="ECO:0000256" key="1">
    <source>
        <dbReference type="ARBA" id="ARBA00023002"/>
    </source>
</evidence>
<accession>A0A9P0FS01</accession>
<dbReference type="AlphaFoldDB" id="A0A9P0FS01"/>
<sequence>MRKMSKLFVFFFCCAVVVNCSPKNEKCKVLIANPSVPQAGLDILEKKCDLIKINNESKAEILSKVKGVDAIFYATYIPLDKEILDQAGSQLKTVSLMSAGYNHINIPELKERGIKLSNTPKVLSDAVAEVAVLLTLGAARRSHEGRKKIESGDWKSDPQWLLGQDISGSTVGIIGLGSIGQAILKRLKPFGVEQFIYTGHKEKTEGKELGAKFVDFETLNKNSDFIIVSAPLTNETRGIINDDFFSKTKKTAVLVNIARGEIVNQEALIKALKEGKIFSAGLDVMTPEPLPVDHELLKLPNLVLTPHIGSATVKTRNSMSVLAAKNILKGIEGEELLTPVF</sequence>
<dbReference type="InterPro" id="IPR006139">
    <property type="entry name" value="D-isomer_2_OHA_DH_cat_dom"/>
</dbReference>
<feature type="domain" description="D-isomer specific 2-hydroxyacid dehydrogenase catalytic" evidence="5">
    <location>
        <begin position="29"/>
        <end position="340"/>
    </location>
</feature>
<dbReference type="GO" id="GO:0030267">
    <property type="term" value="F:glyoxylate reductase (NADPH) activity"/>
    <property type="evidence" value="ECO:0007669"/>
    <property type="project" value="TreeGrafter"/>
</dbReference>
<evidence type="ECO:0000256" key="4">
    <source>
        <dbReference type="SAM" id="SignalP"/>
    </source>
</evidence>
<evidence type="ECO:0000256" key="3">
    <source>
        <dbReference type="RuleBase" id="RU003719"/>
    </source>
</evidence>
<feature type="signal peptide" evidence="4">
    <location>
        <begin position="1"/>
        <end position="20"/>
    </location>
</feature>
<reference evidence="7" key="1">
    <citation type="submission" date="2021-12" db="EMBL/GenBank/DDBJ databases">
        <authorList>
            <person name="King R."/>
        </authorList>
    </citation>
    <scope>NUCLEOTIDE SEQUENCE</scope>
</reference>
<evidence type="ECO:0000259" key="6">
    <source>
        <dbReference type="Pfam" id="PF02826"/>
    </source>
</evidence>
<dbReference type="SUPFAM" id="SSF52283">
    <property type="entry name" value="Formate/glycerate dehydrogenase catalytic domain-like"/>
    <property type="match status" value="1"/>
</dbReference>
<evidence type="ECO:0000313" key="8">
    <source>
        <dbReference type="Proteomes" id="UP001154078"/>
    </source>
</evidence>
<dbReference type="OrthoDB" id="298012at2759"/>
<dbReference type="InterPro" id="IPR036291">
    <property type="entry name" value="NAD(P)-bd_dom_sf"/>
</dbReference>
<feature type="chain" id="PRO_5040217950" description="Glyoxylate reductase/hydroxypyruvate reductase" evidence="4">
    <location>
        <begin position="21"/>
        <end position="341"/>
    </location>
</feature>
<dbReference type="EMBL" id="OV121140">
    <property type="protein sequence ID" value="CAH0564754.1"/>
    <property type="molecule type" value="Genomic_DNA"/>
</dbReference>
<dbReference type="GO" id="GO:0008465">
    <property type="term" value="F:hydroxypyruvate reductase (NADH) activity"/>
    <property type="evidence" value="ECO:0007669"/>
    <property type="project" value="TreeGrafter"/>
</dbReference>
<dbReference type="SUPFAM" id="SSF51735">
    <property type="entry name" value="NAD(P)-binding Rossmann-fold domains"/>
    <property type="match status" value="1"/>
</dbReference>
<dbReference type="Pfam" id="PF02826">
    <property type="entry name" value="2-Hacid_dh_C"/>
    <property type="match status" value="1"/>
</dbReference>
<keyword evidence="4" id="KW-0732">Signal</keyword>
<dbReference type="PROSITE" id="PS00671">
    <property type="entry name" value="D_2_HYDROXYACID_DH_3"/>
    <property type="match status" value="1"/>
</dbReference>
<comment type="similarity">
    <text evidence="3">Belongs to the D-isomer specific 2-hydroxyacid dehydrogenase family.</text>
</comment>